<dbReference type="SUPFAM" id="SSF52096">
    <property type="entry name" value="ClpP/crotonase"/>
    <property type="match status" value="1"/>
</dbReference>
<dbReference type="Gene3D" id="3.90.226.10">
    <property type="entry name" value="2-enoyl-CoA Hydratase, Chain A, domain 1"/>
    <property type="match status" value="1"/>
</dbReference>
<dbReference type="RefSeq" id="WP_093313073.1">
    <property type="nucleotide sequence ID" value="NZ_FOZG01000001.1"/>
</dbReference>
<dbReference type="InterPro" id="IPR001753">
    <property type="entry name" value="Enoyl-CoA_hydra/iso"/>
</dbReference>
<dbReference type="Proteomes" id="UP000198824">
    <property type="component" value="Unassembled WGS sequence"/>
</dbReference>
<reference evidence="1 2" key="1">
    <citation type="submission" date="2016-10" db="EMBL/GenBank/DDBJ databases">
        <authorList>
            <person name="de Groot N.N."/>
        </authorList>
    </citation>
    <scope>NUCLEOTIDE SEQUENCE [LARGE SCALE GENOMIC DNA]</scope>
    <source>
        <strain evidence="1 2">S5-249</strain>
    </source>
</reference>
<protein>
    <submittedName>
        <fullName evidence="1">Enoyl-CoA hydratase</fullName>
    </submittedName>
</protein>
<dbReference type="InterPro" id="IPR029045">
    <property type="entry name" value="ClpP/crotonase-like_dom_sf"/>
</dbReference>
<organism evidence="1 2">
    <name type="scientific">Sphingomonas jatrophae</name>
    <dbReference type="NCBI Taxonomy" id="1166337"/>
    <lineage>
        <taxon>Bacteria</taxon>
        <taxon>Pseudomonadati</taxon>
        <taxon>Pseudomonadota</taxon>
        <taxon>Alphaproteobacteria</taxon>
        <taxon>Sphingomonadales</taxon>
        <taxon>Sphingomonadaceae</taxon>
        <taxon>Sphingomonas</taxon>
    </lineage>
</organism>
<dbReference type="CDD" id="cd06558">
    <property type="entry name" value="crotonase-like"/>
    <property type="match status" value="1"/>
</dbReference>
<dbReference type="PANTHER" id="PTHR43459:SF1">
    <property type="entry name" value="EG:BACN32G11.4 PROTEIN"/>
    <property type="match status" value="1"/>
</dbReference>
<dbReference type="STRING" id="1166337.SAMN05192580_1608"/>
<dbReference type="AlphaFoldDB" id="A0A1I6KDJ4"/>
<dbReference type="Pfam" id="PF00378">
    <property type="entry name" value="ECH_1"/>
    <property type="match status" value="1"/>
</dbReference>
<dbReference type="EMBL" id="FOZG01000001">
    <property type="protein sequence ID" value="SFR89323.1"/>
    <property type="molecule type" value="Genomic_DNA"/>
</dbReference>
<keyword evidence="2" id="KW-1185">Reference proteome</keyword>
<proteinExistence type="predicted"/>
<name>A0A1I6KDJ4_9SPHN</name>
<dbReference type="GO" id="GO:0003824">
    <property type="term" value="F:catalytic activity"/>
    <property type="evidence" value="ECO:0007669"/>
    <property type="project" value="UniProtKB-ARBA"/>
</dbReference>
<evidence type="ECO:0000313" key="1">
    <source>
        <dbReference type="EMBL" id="SFR89323.1"/>
    </source>
</evidence>
<evidence type="ECO:0000313" key="2">
    <source>
        <dbReference type="Proteomes" id="UP000198824"/>
    </source>
</evidence>
<dbReference type="PANTHER" id="PTHR43459">
    <property type="entry name" value="ENOYL-COA HYDRATASE"/>
    <property type="match status" value="1"/>
</dbReference>
<dbReference type="OrthoDB" id="9802898at2"/>
<gene>
    <name evidence="1" type="ORF">SAMN05192580_1608</name>
</gene>
<sequence length="267" mass="28123">MVEGAPALLVERDANDIVVVTLNRRQAVNSVSFEMWELFGEALDRLERDTPARGLIVTGAGGFFCIGGDVKLPPARGEGALAPATRLEMGQRIVARLRRLPMPVIAAVEGGAFGIGWSLALACDLVIAADDAKFGAPFIDYGTVPDGGAAWLLERQIGRYRAAELILSGRTIDADEAARLGLVSRIVARGSAVAEATTFLAGVGQGNRHATELAKRLLNGAQESSLEASHALELAYCAICQTGEEVVRARELFVTKAAAARATKAKG</sequence>
<accession>A0A1I6KDJ4</accession>